<feature type="compositionally biased region" description="Polar residues" evidence="1">
    <location>
        <begin position="13"/>
        <end position="47"/>
    </location>
</feature>
<dbReference type="Proteomes" id="UP000729402">
    <property type="component" value="Unassembled WGS sequence"/>
</dbReference>
<feature type="region of interest" description="Disordered" evidence="1">
    <location>
        <begin position="1"/>
        <end position="83"/>
    </location>
</feature>
<proteinExistence type="predicted"/>
<dbReference type="EMBL" id="JAAALK010000287">
    <property type="protein sequence ID" value="KAG8059376.1"/>
    <property type="molecule type" value="Genomic_DNA"/>
</dbReference>
<reference evidence="2" key="2">
    <citation type="submission" date="2021-02" db="EMBL/GenBank/DDBJ databases">
        <authorList>
            <person name="Kimball J.A."/>
            <person name="Haas M.W."/>
            <person name="Macchietto M."/>
            <person name="Kono T."/>
            <person name="Duquette J."/>
            <person name="Shao M."/>
        </authorList>
    </citation>
    <scope>NUCLEOTIDE SEQUENCE</scope>
    <source>
        <tissue evidence="2">Fresh leaf tissue</tissue>
    </source>
</reference>
<evidence type="ECO:0000256" key="1">
    <source>
        <dbReference type="SAM" id="MobiDB-lite"/>
    </source>
</evidence>
<evidence type="ECO:0000313" key="3">
    <source>
        <dbReference type="Proteomes" id="UP000729402"/>
    </source>
</evidence>
<feature type="compositionally biased region" description="Basic and acidic residues" evidence="1">
    <location>
        <begin position="73"/>
        <end position="83"/>
    </location>
</feature>
<sequence>MNGGFADARKRTQPASPSVQTNTYSCLPPSQSTHGHPKQNMRQSRAAQQPKVAMFGKEEGTKLQPWHAGQQEAHTHIYKYHDP</sequence>
<comment type="caution">
    <text evidence="2">The sequence shown here is derived from an EMBL/GenBank/DDBJ whole genome shotgun (WGS) entry which is preliminary data.</text>
</comment>
<protein>
    <submittedName>
        <fullName evidence="2">Uncharacterized protein</fullName>
    </submittedName>
</protein>
<dbReference type="AlphaFoldDB" id="A0A8J5SK11"/>
<accession>A0A8J5SK11</accession>
<keyword evidence="3" id="KW-1185">Reference proteome</keyword>
<evidence type="ECO:0000313" key="2">
    <source>
        <dbReference type="EMBL" id="KAG8059376.1"/>
    </source>
</evidence>
<name>A0A8J5SK11_ZIZPA</name>
<reference evidence="2" key="1">
    <citation type="journal article" date="2021" name="bioRxiv">
        <title>Whole Genome Assembly and Annotation of Northern Wild Rice, Zizania palustris L., Supports a Whole Genome Duplication in the Zizania Genus.</title>
        <authorList>
            <person name="Haas M."/>
            <person name="Kono T."/>
            <person name="Macchietto M."/>
            <person name="Millas R."/>
            <person name="McGilp L."/>
            <person name="Shao M."/>
            <person name="Duquette J."/>
            <person name="Hirsch C.N."/>
            <person name="Kimball J."/>
        </authorList>
    </citation>
    <scope>NUCLEOTIDE SEQUENCE</scope>
    <source>
        <tissue evidence="2">Fresh leaf tissue</tissue>
    </source>
</reference>
<organism evidence="2 3">
    <name type="scientific">Zizania palustris</name>
    <name type="common">Northern wild rice</name>
    <dbReference type="NCBI Taxonomy" id="103762"/>
    <lineage>
        <taxon>Eukaryota</taxon>
        <taxon>Viridiplantae</taxon>
        <taxon>Streptophyta</taxon>
        <taxon>Embryophyta</taxon>
        <taxon>Tracheophyta</taxon>
        <taxon>Spermatophyta</taxon>
        <taxon>Magnoliopsida</taxon>
        <taxon>Liliopsida</taxon>
        <taxon>Poales</taxon>
        <taxon>Poaceae</taxon>
        <taxon>BOP clade</taxon>
        <taxon>Oryzoideae</taxon>
        <taxon>Oryzeae</taxon>
        <taxon>Zizaniinae</taxon>
        <taxon>Zizania</taxon>
    </lineage>
</organism>
<gene>
    <name evidence="2" type="ORF">GUJ93_ZPchr0002g24150</name>
</gene>